<evidence type="ECO:0000313" key="2">
    <source>
        <dbReference type="Proteomes" id="UP001225072"/>
    </source>
</evidence>
<keyword evidence="2" id="KW-1185">Reference proteome</keyword>
<sequence length="175" mass="20503">MKKNTPDFLSGGHTRRIKHSGLRLITTFFNLYELPEAKNLLFEIMQYAMKRRACINRDPVEVLEFCHYVRSFVRGSYLMQFKTKQWLLDESSDRPSELLQGNLSDEEYHHPFLTFKNAFTAYTLDEFDDFLSEAVYFSLGACHTLPGNNLITPFIHLTKMLDAGKVLLERGIRRR</sequence>
<protein>
    <submittedName>
        <fullName evidence="1">Uncharacterized protein</fullName>
    </submittedName>
</protein>
<dbReference type="RefSeq" id="WP_307450006.1">
    <property type="nucleotide sequence ID" value="NZ_JAUTAL010000001.1"/>
</dbReference>
<comment type="caution">
    <text evidence="1">The sequence shown here is derived from an EMBL/GenBank/DDBJ whole genome shotgun (WGS) entry which is preliminary data.</text>
</comment>
<name>A0ABU0TIJ8_9FLAO</name>
<dbReference type="EMBL" id="JAUTAL010000001">
    <property type="protein sequence ID" value="MDQ1096880.1"/>
    <property type="molecule type" value="Genomic_DNA"/>
</dbReference>
<proteinExistence type="predicted"/>
<accession>A0ABU0TIJ8</accession>
<evidence type="ECO:0000313" key="1">
    <source>
        <dbReference type="EMBL" id="MDQ1096880.1"/>
    </source>
</evidence>
<organism evidence="1 2">
    <name type="scientific">Chryseobacterium camelliae</name>
    <dbReference type="NCBI Taxonomy" id="1265445"/>
    <lineage>
        <taxon>Bacteria</taxon>
        <taxon>Pseudomonadati</taxon>
        <taxon>Bacteroidota</taxon>
        <taxon>Flavobacteriia</taxon>
        <taxon>Flavobacteriales</taxon>
        <taxon>Weeksellaceae</taxon>
        <taxon>Chryseobacterium group</taxon>
        <taxon>Chryseobacterium</taxon>
    </lineage>
</organism>
<dbReference type="Proteomes" id="UP001225072">
    <property type="component" value="Unassembled WGS sequence"/>
</dbReference>
<reference evidence="1 2" key="1">
    <citation type="submission" date="2023-07" db="EMBL/GenBank/DDBJ databases">
        <title>Functional and genomic diversity of the sorghum phyllosphere microbiome.</title>
        <authorList>
            <person name="Shade A."/>
        </authorList>
    </citation>
    <scope>NUCLEOTIDE SEQUENCE [LARGE SCALE GENOMIC DNA]</scope>
    <source>
        <strain evidence="1 2">SORGH_AS_1064</strain>
    </source>
</reference>
<gene>
    <name evidence="1" type="ORF">QE404_002027</name>
</gene>